<organism evidence="8 9">
    <name type="scientific">Juglans regia</name>
    <name type="common">English walnut</name>
    <dbReference type="NCBI Taxonomy" id="51240"/>
    <lineage>
        <taxon>Eukaryota</taxon>
        <taxon>Viridiplantae</taxon>
        <taxon>Streptophyta</taxon>
        <taxon>Embryophyta</taxon>
        <taxon>Tracheophyta</taxon>
        <taxon>Spermatophyta</taxon>
        <taxon>Magnoliopsida</taxon>
        <taxon>eudicotyledons</taxon>
        <taxon>Gunneridae</taxon>
        <taxon>Pentapetalae</taxon>
        <taxon>rosids</taxon>
        <taxon>fabids</taxon>
        <taxon>Fagales</taxon>
        <taxon>Juglandaceae</taxon>
        <taxon>Juglans</taxon>
    </lineage>
</organism>
<dbReference type="GO" id="GO:0055085">
    <property type="term" value="P:transmembrane transport"/>
    <property type="evidence" value="ECO:0000318"/>
    <property type="project" value="GO_Central"/>
</dbReference>
<keyword evidence="4 6" id="KW-1133">Transmembrane helix</keyword>
<dbReference type="RefSeq" id="XP_035547572.1">
    <property type="nucleotide sequence ID" value="XM_035691679.1"/>
</dbReference>
<dbReference type="GO" id="GO:0022857">
    <property type="term" value="F:transmembrane transporter activity"/>
    <property type="evidence" value="ECO:0000318"/>
    <property type="project" value="GO_Central"/>
</dbReference>
<dbReference type="OrthoDB" id="8904098at2759"/>
<dbReference type="InterPro" id="IPR036259">
    <property type="entry name" value="MFS_trans_sf"/>
</dbReference>
<feature type="signal peptide" evidence="7">
    <location>
        <begin position="1"/>
        <end position="28"/>
    </location>
</feature>
<sequence length="621" mass="68344">MNFNTSRNNLCCTLCLSLSLSLFDLPTSREGNQSSSMEETVELPNSDHVEMAPQHIPPKREKGGLVTMPFVIVNEAFERVASFGLVPNMIFYLMRDYNLGFAKGNNLIFYWSAATQFMPILGAFLSDSYLGRFLTIVSGSIASFLGIVLLWLTAMIPWLRPPPCDQSEHSCKSATTIQMAVLMSSFALISIGAGGIRPCSLAFGADQLDRGDNPKNNRVLKSFFGLYYASQSISVFVALTAVVYVQDHLGWKVGFGVPAILMFFSAFFFFLASPLYVKRKAKKSLFTGFAQVLVVSYKNRKLPFPDRSSGGLYHHGKNLLLVSPTEKLRLLNKACIIRDPEVDINQDGSASNPWSLCTTEQVEELKALIKVIPLWSTGIIVSISVSQSTFPILQANSMDRHITSSFQIPAASFGLFAVIVITIWVALYERVTLPLASKIIGIPVRPGPVKRMGIGTFLSCIAMVISAVVEHIRLRKAIREGHVNDAHAVLDMSALWLVPQYCFIGLAEAFNALGQIEFYYSEFPKSMSSIATSLFGLGMAVASLLASVILSTVDDLSSSGGKESWVSNNINKGHYDYYYWLLAVVMFLNLPYFIVCSWAYGPLVENGSKREGEGSSPKLPA</sequence>
<dbReference type="FunCoup" id="A0A6P9EYB4">
    <property type="interactions" value="753"/>
</dbReference>
<evidence type="ECO:0000256" key="1">
    <source>
        <dbReference type="ARBA" id="ARBA00004141"/>
    </source>
</evidence>
<evidence type="ECO:0000256" key="6">
    <source>
        <dbReference type="SAM" id="Phobius"/>
    </source>
</evidence>
<dbReference type="InParanoid" id="A0A6P9EYB4"/>
<dbReference type="InterPro" id="IPR000109">
    <property type="entry name" value="POT_fam"/>
</dbReference>
<feature type="transmembrane region" description="Helical" evidence="6">
    <location>
        <begin position="224"/>
        <end position="245"/>
    </location>
</feature>
<comment type="subcellular location">
    <subcellularLocation>
        <location evidence="1">Membrane</location>
        <topology evidence="1">Multi-pass membrane protein</topology>
    </subcellularLocation>
</comment>
<evidence type="ECO:0000256" key="2">
    <source>
        <dbReference type="ARBA" id="ARBA00005982"/>
    </source>
</evidence>
<dbReference type="AlphaFoldDB" id="A0A6P9EYB4"/>
<dbReference type="PANTHER" id="PTHR11654">
    <property type="entry name" value="OLIGOPEPTIDE TRANSPORTER-RELATED"/>
    <property type="match status" value="1"/>
</dbReference>
<evidence type="ECO:0000256" key="7">
    <source>
        <dbReference type="SAM" id="SignalP"/>
    </source>
</evidence>
<evidence type="ECO:0000313" key="9">
    <source>
        <dbReference type="RefSeq" id="XP_035547572.1"/>
    </source>
</evidence>
<feature type="transmembrane region" description="Helical" evidence="6">
    <location>
        <begin position="408"/>
        <end position="427"/>
    </location>
</feature>
<dbReference type="Proteomes" id="UP000235220">
    <property type="component" value="Chromosome 7"/>
</dbReference>
<protein>
    <submittedName>
        <fullName evidence="9">Protein NRT1/ PTR FAMILY 1.2-like</fullName>
    </submittedName>
</protein>
<feature type="transmembrane region" description="Helical" evidence="6">
    <location>
        <begin position="530"/>
        <end position="550"/>
    </location>
</feature>
<keyword evidence="7" id="KW-0732">Signal</keyword>
<feature type="transmembrane region" description="Helical" evidence="6">
    <location>
        <begin position="577"/>
        <end position="600"/>
    </location>
</feature>
<comment type="similarity">
    <text evidence="2">Belongs to the major facilitator superfamily. Proton-dependent oligopeptide transporter (POT/PTR) (TC 2.A.17) family.</text>
</comment>
<keyword evidence="3 6" id="KW-0812">Transmembrane</keyword>
<feature type="chain" id="PRO_5028115192" evidence="7">
    <location>
        <begin position="29"/>
        <end position="621"/>
    </location>
</feature>
<feature type="transmembrane region" description="Helical" evidence="6">
    <location>
        <begin position="108"/>
        <end position="126"/>
    </location>
</feature>
<dbReference type="CDD" id="cd17416">
    <property type="entry name" value="MFS_NPF1_2"/>
    <property type="match status" value="1"/>
</dbReference>
<feature type="transmembrane region" description="Helical" evidence="6">
    <location>
        <begin position="452"/>
        <end position="469"/>
    </location>
</feature>
<accession>A0A6P9EYB4</accession>
<dbReference type="KEGG" id="jre:109000558"/>
<evidence type="ECO:0000256" key="5">
    <source>
        <dbReference type="ARBA" id="ARBA00023136"/>
    </source>
</evidence>
<dbReference type="GeneID" id="109000558"/>
<evidence type="ECO:0000313" key="8">
    <source>
        <dbReference type="Proteomes" id="UP000235220"/>
    </source>
</evidence>
<evidence type="ECO:0000256" key="4">
    <source>
        <dbReference type="ARBA" id="ARBA00022989"/>
    </source>
</evidence>
<reference evidence="9" key="1">
    <citation type="submission" date="2025-08" db="UniProtKB">
        <authorList>
            <consortium name="RefSeq"/>
        </authorList>
    </citation>
    <scope>IDENTIFICATION</scope>
    <source>
        <tissue evidence="9">Leaves</tissue>
    </source>
</reference>
<evidence type="ECO:0000256" key="3">
    <source>
        <dbReference type="ARBA" id="ARBA00022692"/>
    </source>
</evidence>
<gene>
    <name evidence="9" type="primary">LOC109000558</name>
</gene>
<feature type="transmembrane region" description="Helical" evidence="6">
    <location>
        <begin position="179"/>
        <end position="203"/>
    </location>
</feature>
<dbReference type="Gene3D" id="1.20.1250.20">
    <property type="entry name" value="MFS general substrate transporter like domains"/>
    <property type="match status" value="1"/>
</dbReference>
<feature type="transmembrane region" description="Helical" evidence="6">
    <location>
        <begin position="133"/>
        <end position="159"/>
    </location>
</feature>
<proteinExistence type="inferred from homology"/>
<feature type="transmembrane region" description="Helical" evidence="6">
    <location>
        <begin position="257"/>
        <end position="277"/>
    </location>
</feature>
<dbReference type="Pfam" id="PF00854">
    <property type="entry name" value="PTR2"/>
    <property type="match status" value="1"/>
</dbReference>
<keyword evidence="5 6" id="KW-0472">Membrane</keyword>
<dbReference type="SUPFAM" id="SSF103473">
    <property type="entry name" value="MFS general substrate transporter"/>
    <property type="match status" value="1"/>
</dbReference>
<name>A0A6P9EYB4_JUGRE</name>
<dbReference type="GO" id="GO:0005886">
    <property type="term" value="C:plasma membrane"/>
    <property type="evidence" value="ECO:0000318"/>
    <property type="project" value="GO_Central"/>
</dbReference>
<keyword evidence="8" id="KW-1185">Reference proteome</keyword>